<feature type="transmembrane region" description="Helical" evidence="9">
    <location>
        <begin position="38"/>
        <end position="56"/>
    </location>
</feature>
<accession>A0ABR7RNZ0</accession>
<keyword evidence="6 9" id="KW-1133">Transmembrane helix</keyword>
<comment type="similarity">
    <text evidence="2 9">Belongs to the MgtC/SapB family.</text>
</comment>
<dbReference type="InterPro" id="IPR049177">
    <property type="entry name" value="MgtC_SapB_SrpB_YhiD_N"/>
</dbReference>
<dbReference type="PANTHER" id="PTHR33778:SF3">
    <property type="entry name" value="PROTEIN MGTC"/>
    <property type="match status" value="1"/>
</dbReference>
<evidence type="ECO:0000256" key="2">
    <source>
        <dbReference type="ARBA" id="ARBA00009298"/>
    </source>
</evidence>
<keyword evidence="7 9" id="KW-0472">Membrane</keyword>
<evidence type="ECO:0000256" key="5">
    <source>
        <dbReference type="ARBA" id="ARBA00022692"/>
    </source>
</evidence>
<evidence type="ECO:0000259" key="11">
    <source>
        <dbReference type="Pfam" id="PF21770"/>
    </source>
</evidence>
<dbReference type="Pfam" id="PF21770">
    <property type="entry name" value="MgtC_SapB_C"/>
    <property type="match status" value="1"/>
</dbReference>
<dbReference type="Proteomes" id="UP000626026">
    <property type="component" value="Unassembled WGS sequence"/>
</dbReference>
<dbReference type="PRINTS" id="PR01837">
    <property type="entry name" value="MGTCSAPBPROT"/>
</dbReference>
<keyword evidence="5 9" id="KW-0812">Transmembrane</keyword>
<comment type="subcellular location">
    <subcellularLocation>
        <location evidence="9">Cell inner membrane</location>
        <topology evidence="9">Multi-pass membrane protein</topology>
    </subcellularLocation>
    <subcellularLocation>
        <location evidence="1">Cell membrane</location>
        <topology evidence="1">Multi-pass membrane protein</topology>
    </subcellularLocation>
</comment>
<dbReference type="InterPro" id="IPR003416">
    <property type="entry name" value="MgtC/SapB/SrpB/YhiD_fam"/>
</dbReference>
<evidence type="ECO:0000256" key="1">
    <source>
        <dbReference type="ARBA" id="ARBA00004651"/>
    </source>
</evidence>
<name>A0ABR7RNZ0_9PROT</name>
<evidence type="ECO:0000256" key="7">
    <source>
        <dbReference type="ARBA" id="ARBA00023136"/>
    </source>
</evidence>
<keyword evidence="13" id="KW-1185">Reference proteome</keyword>
<evidence type="ECO:0000256" key="8">
    <source>
        <dbReference type="ARBA" id="ARBA00025369"/>
    </source>
</evidence>
<evidence type="ECO:0000313" key="12">
    <source>
        <dbReference type="EMBL" id="MBC9208143.1"/>
    </source>
</evidence>
<evidence type="ECO:0000259" key="10">
    <source>
        <dbReference type="Pfam" id="PF02308"/>
    </source>
</evidence>
<dbReference type="Gene3D" id="3.30.70.260">
    <property type="match status" value="1"/>
</dbReference>
<feature type="domain" description="MgtC-like C-terminal" evidence="11">
    <location>
        <begin position="148"/>
        <end position="225"/>
    </location>
</feature>
<evidence type="ECO:0000313" key="13">
    <source>
        <dbReference type="Proteomes" id="UP000626026"/>
    </source>
</evidence>
<evidence type="ECO:0000256" key="6">
    <source>
        <dbReference type="ARBA" id="ARBA00022989"/>
    </source>
</evidence>
<dbReference type="RefSeq" id="WP_187785300.1">
    <property type="nucleotide sequence ID" value="NZ_JACTVA010000027.1"/>
</dbReference>
<keyword evidence="4" id="KW-1003">Cell membrane</keyword>
<protein>
    <recommendedName>
        <fullName evidence="3 9">Protein MgtC</fullName>
    </recommendedName>
</protein>
<proteinExistence type="inferred from homology"/>
<feature type="transmembrane region" description="Helical" evidence="9">
    <location>
        <begin position="63"/>
        <end position="80"/>
    </location>
</feature>
<dbReference type="InterPro" id="IPR048640">
    <property type="entry name" value="MgtC-like_C"/>
</dbReference>
<keyword evidence="9" id="KW-0997">Cell inner membrane</keyword>
<dbReference type="EMBL" id="JACTVA010000027">
    <property type="protein sequence ID" value="MBC9208143.1"/>
    <property type="molecule type" value="Genomic_DNA"/>
</dbReference>
<evidence type="ECO:0000256" key="3">
    <source>
        <dbReference type="ARBA" id="ARBA00013833"/>
    </source>
</evidence>
<reference evidence="12 13" key="1">
    <citation type="journal article" date="2013" name="Int. J. Syst. Evol. Microbiol.">
        <title>Roseomonas aerophila sp. nov., isolated from air.</title>
        <authorList>
            <person name="Kim S.J."/>
            <person name="Weon H.Y."/>
            <person name="Ahn J.H."/>
            <person name="Hong S.B."/>
            <person name="Seok S.J."/>
            <person name="Whang K.S."/>
            <person name="Kwon S.W."/>
        </authorList>
    </citation>
    <scope>NUCLEOTIDE SEQUENCE [LARGE SCALE GENOMIC DNA]</scope>
    <source>
        <strain evidence="12 13">NBRC 108923</strain>
    </source>
</reference>
<organism evidence="12 13">
    <name type="scientific">Teichococcus aerophilus</name>
    <dbReference type="NCBI Taxonomy" id="1224513"/>
    <lineage>
        <taxon>Bacteria</taxon>
        <taxon>Pseudomonadati</taxon>
        <taxon>Pseudomonadota</taxon>
        <taxon>Alphaproteobacteria</taxon>
        <taxon>Acetobacterales</taxon>
        <taxon>Roseomonadaceae</taxon>
        <taxon>Roseomonas</taxon>
    </lineage>
</organism>
<comment type="function">
    <text evidence="8">Virulence factor required for growth in low Mg(2+) medium and for intramacrophage survival. May be involved in regulating membrane potential by activating Na(+)/K(+)-ATPase.</text>
</comment>
<sequence>MQGALSIAPGLLVAFLLGAIVGAERQWHQRYTGLATHTLVAVGAAAFTSIAGLVSPVSDATRLGGQVITGIGFLGAGLIMRDGFNVRGLSAAASVWATGAIGALAGYGLLLEAAETTVLIMVANLVLPRLGRLIDATAPEREQTERFYTIELRCDAQDEAVVRTKLLQAMNVRKLRLHGLESHAIAGKGEVQVEAVVYSARQEDSLVEQLVGELSLSPRIFSTRWISAATPL</sequence>
<feature type="domain" description="MgtC/SapB/SrpB/YhiD N-terminal" evidence="10">
    <location>
        <begin position="11"/>
        <end position="132"/>
    </location>
</feature>
<dbReference type="PANTHER" id="PTHR33778">
    <property type="entry name" value="PROTEIN MGTC"/>
    <property type="match status" value="1"/>
</dbReference>
<evidence type="ECO:0000256" key="4">
    <source>
        <dbReference type="ARBA" id="ARBA00022475"/>
    </source>
</evidence>
<evidence type="ECO:0000256" key="9">
    <source>
        <dbReference type="RuleBase" id="RU365041"/>
    </source>
</evidence>
<gene>
    <name evidence="12" type="ORF">IBL26_14965</name>
</gene>
<dbReference type="Pfam" id="PF02308">
    <property type="entry name" value="MgtC"/>
    <property type="match status" value="1"/>
</dbReference>
<comment type="caution">
    <text evidence="12">The sequence shown here is derived from an EMBL/GenBank/DDBJ whole genome shotgun (WGS) entry which is preliminary data.</text>
</comment>
<feature type="transmembrane region" description="Helical" evidence="9">
    <location>
        <begin position="100"/>
        <end position="127"/>
    </location>
</feature>